<evidence type="ECO:0000313" key="2">
    <source>
        <dbReference type="Proteomes" id="UP000007058"/>
    </source>
</evidence>
<accession>Q2W6G1</accession>
<reference evidence="1 2" key="1">
    <citation type="journal article" date="2005" name="DNA Res.">
        <title>Complete genome sequence of the facultative anaerobic magnetotactic bacterium Magnetospirillum sp. strain AMB-1.</title>
        <authorList>
            <person name="Matsunaga T."/>
            <person name="Okamura Y."/>
            <person name="Fukuda Y."/>
            <person name="Wahyudi A.T."/>
            <person name="Murase Y."/>
            <person name="Takeyama H."/>
        </authorList>
    </citation>
    <scope>NUCLEOTIDE SEQUENCE [LARGE SCALE GENOMIC DNA]</scope>
    <source>
        <strain evidence="2">ATCC 700264 / AMB-1</strain>
    </source>
</reference>
<dbReference type="OrthoDB" id="5677692at2"/>
<evidence type="ECO:0000313" key="1">
    <source>
        <dbReference type="EMBL" id="BAE50564.1"/>
    </source>
</evidence>
<gene>
    <name evidence="1" type="ordered locus">amb1760</name>
</gene>
<dbReference type="EMBL" id="AP007255">
    <property type="protein sequence ID" value="BAE50564.1"/>
    <property type="molecule type" value="Genomic_DNA"/>
</dbReference>
<proteinExistence type="predicted"/>
<dbReference type="HOGENOM" id="CLU_173966_0_0_5"/>
<dbReference type="RefSeq" id="WP_011384165.1">
    <property type="nucleotide sequence ID" value="NC_007626.1"/>
</dbReference>
<dbReference type="AlphaFoldDB" id="Q2W6G1"/>
<name>Q2W6G1_PARM1</name>
<organism evidence="1 2">
    <name type="scientific">Paramagnetospirillum magneticum (strain ATCC 700264 / AMB-1)</name>
    <name type="common">Magnetospirillum magneticum</name>
    <dbReference type="NCBI Taxonomy" id="342108"/>
    <lineage>
        <taxon>Bacteria</taxon>
        <taxon>Pseudomonadati</taxon>
        <taxon>Pseudomonadota</taxon>
        <taxon>Alphaproteobacteria</taxon>
        <taxon>Rhodospirillales</taxon>
        <taxon>Magnetospirillaceae</taxon>
        <taxon>Paramagnetospirillum</taxon>
    </lineage>
</organism>
<protein>
    <submittedName>
        <fullName evidence="1">Uncharacterized protein</fullName>
    </submittedName>
</protein>
<dbReference type="Proteomes" id="UP000007058">
    <property type="component" value="Chromosome"/>
</dbReference>
<sequence length="109" mass="12345">MSTALPVDPDKVRRETLRWLIILACNNSAPVELNETVILSIAQAMYPDSTPLEIRKALDYLKDRNLVELRKDPAGPWWANLTRYGTDIAEYTIDCAPGIARPVKYWANS</sequence>
<dbReference type="KEGG" id="mag:amb1760"/>
<dbReference type="STRING" id="342108.amb1760"/>
<keyword evidence="2" id="KW-1185">Reference proteome</keyword>